<name>A0AAD9JEU8_9ANNE</name>
<accession>A0AAD9JEU8</accession>
<evidence type="ECO:0000313" key="2">
    <source>
        <dbReference type="Proteomes" id="UP001208570"/>
    </source>
</evidence>
<keyword evidence="2" id="KW-1185">Reference proteome</keyword>
<comment type="caution">
    <text evidence="1">The sequence shown here is derived from an EMBL/GenBank/DDBJ whole genome shotgun (WGS) entry which is preliminary data.</text>
</comment>
<dbReference type="EMBL" id="JAODUP010000367">
    <property type="protein sequence ID" value="KAK2151318.1"/>
    <property type="molecule type" value="Genomic_DNA"/>
</dbReference>
<dbReference type="AlphaFoldDB" id="A0AAD9JEU8"/>
<sequence length="45" mass="5287">VIACFGWDCFYNSLPLISAWITIDGTGTHQERCRDKRWSRLSRAR</sequence>
<reference evidence="1" key="1">
    <citation type="journal article" date="2023" name="Mol. Biol. Evol.">
        <title>Third-Generation Sequencing Reveals the Adaptive Role of the Epigenome in Three Deep-Sea Polychaetes.</title>
        <authorList>
            <person name="Perez M."/>
            <person name="Aroh O."/>
            <person name="Sun Y."/>
            <person name="Lan Y."/>
            <person name="Juniper S.K."/>
            <person name="Young C.R."/>
            <person name="Angers B."/>
            <person name="Qian P.Y."/>
        </authorList>
    </citation>
    <scope>NUCLEOTIDE SEQUENCE</scope>
    <source>
        <strain evidence="1">P08H-3</strain>
    </source>
</reference>
<organism evidence="1 2">
    <name type="scientific">Paralvinella palmiformis</name>
    <dbReference type="NCBI Taxonomy" id="53620"/>
    <lineage>
        <taxon>Eukaryota</taxon>
        <taxon>Metazoa</taxon>
        <taxon>Spiralia</taxon>
        <taxon>Lophotrochozoa</taxon>
        <taxon>Annelida</taxon>
        <taxon>Polychaeta</taxon>
        <taxon>Sedentaria</taxon>
        <taxon>Canalipalpata</taxon>
        <taxon>Terebellida</taxon>
        <taxon>Terebelliformia</taxon>
        <taxon>Alvinellidae</taxon>
        <taxon>Paralvinella</taxon>
    </lineage>
</organism>
<gene>
    <name evidence="1" type="ORF">LSH36_367g03018</name>
</gene>
<proteinExistence type="predicted"/>
<feature type="non-terminal residue" evidence="1">
    <location>
        <position position="1"/>
    </location>
</feature>
<evidence type="ECO:0000313" key="1">
    <source>
        <dbReference type="EMBL" id="KAK2151318.1"/>
    </source>
</evidence>
<dbReference type="Proteomes" id="UP001208570">
    <property type="component" value="Unassembled WGS sequence"/>
</dbReference>
<protein>
    <submittedName>
        <fullName evidence="1">Uncharacterized protein</fullName>
    </submittedName>
</protein>